<dbReference type="Gene3D" id="3.20.20.10">
    <property type="entry name" value="Alanine racemase"/>
    <property type="match status" value="1"/>
</dbReference>
<dbReference type="GO" id="GO:0009089">
    <property type="term" value="P:lysine biosynthetic process via diaminopimelate"/>
    <property type="evidence" value="ECO:0007669"/>
    <property type="project" value="TreeGrafter"/>
</dbReference>
<dbReference type="InterPro" id="IPR029066">
    <property type="entry name" value="PLP-binding_barrel"/>
</dbReference>
<dbReference type="Gene3D" id="2.40.37.10">
    <property type="entry name" value="Lyase, Ornithine Decarboxylase, Chain A, domain 1"/>
    <property type="match status" value="1"/>
</dbReference>
<evidence type="ECO:0000313" key="3">
    <source>
        <dbReference type="EMBL" id="KTR07081.1"/>
    </source>
</evidence>
<dbReference type="GO" id="GO:0008836">
    <property type="term" value="F:diaminopimelate decarboxylase activity"/>
    <property type="evidence" value="ECO:0007669"/>
    <property type="project" value="TreeGrafter"/>
</dbReference>
<comment type="cofactor">
    <cofactor evidence="1">
        <name>pyridoxal 5'-phosphate</name>
        <dbReference type="ChEBI" id="CHEBI:597326"/>
    </cofactor>
</comment>
<organism evidence="3 4">
    <name type="scientific">Aureimonas ureilytica</name>
    <dbReference type="NCBI Taxonomy" id="401562"/>
    <lineage>
        <taxon>Bacteria</taxon>
        <taxon>Pseudomonadati</taxon>
        <taxon>Pseudomonadota</taxon>
        <taxon>Alphaproteobacteria</taxon>
        <taxon>Hyphomicrobiales</taxon>
        <taxon>Aurantimonadaceae</taxon>
        <taxon>Aureimonas</taxon>
    </lineage>
</organism>
<name>A0A175RUC6_9HYPH</name>
<protein>
    <submittedName>
        <fullName evidence="3">Diaminopimelate decarboxylase</fullName>
    </submittedName>
</protein>
<dbReference type="InterPro" id="IPR009006">
    <property type="entry name" value="Ala_racemase/Decarboxylase_C"/>
</dbReference>
<keyword evidence="4" id="KW-1185">Reference proteome</keyword>
<dbReference type="PANTHER" id="PTHR43727:SF2">
    <property type="entry name" value="GROUP IV DECARBOXYLASE"/>
    <property type="match status" value="1"/>
</dbReference>
<dbReference type="AlphaFoldDB" id="A0A175RUC6"/>
<proteinExistence type="predicted"/>
<evidence type="ECO:0000256" key="1">
    <source>
        <dbReference type="ARBA" id="ARBA00001933"/>
    </source>
</evidence>
<dbReference type="SUPFAM" id="SSF50621">
    <property type="entry name" value="Alanine racemase C-terminal domain-like"/>
    <property type="match status" value="1"/>
</dbReference>
<keyword evidence="2" id="KW-0663">Pyridoxal phosphate</keyword>
<reference evidence="3 4" key="1">
    <citation type="journal article" date="2016" name="Front. Microbiol.">
        <title>Genomic Resource of Rice Seed Associated Bacteria.</title>
        <authorList>
            <person name="Midha S."/>
            <person name="Bansal K."/>
            <person name="Sharma S."/>
            <person name="Kumar N."/>
            <person name="Patil P.P."/>
            <person name="Chaudhry V."/>
            <person name="Patil P.B."/>
        </authorList>
    </citation>
    <scope>NUCLEOTIDE SEQUENCE [LARGE SCALE GENOMIC DNA]</scope>
    <source>
        <strain evidence="3 4">NS365</strain>
    </source>
</reference>
<accession>A0A175RUC6</accession>
<sequence length="450" mass="50156">MPQDRRLDVNKNLPSDVFEPIDQASRLATHWTSSAGLKLICAAIGTPIFIYSAEQIVRNARRVKDAAAAAGLAKRVSLYVPFFPNANPHVLAPLREEGIGILVQMPNEHDILVGHGFRDFIVSPGHVSNEEIAFWGAKQYRTFLASLDEVEFALREKAETISVRVDSLGCDKPGIKVGQLASLATMLKQYGRTLECFEVYCGSGNSLAGMVGIVKQIFQIYLDHFPDAQSINFAGGHGFDYEKWGEEEKHFDWRSYFESIAELATGMGIPERVRFLFEPARDILADAGVLITEIKRDVITNPNGSILVTDGTRMLMPSAQLRNRPHNTVFLDRNFNEIWDESFSRACKIRGRTILRNDYILPGEALVPRAVCRGDHLMIMDVGAYCATQHMEFLNVPPAGEVLVDVNGTAHLITEPGRQLDKWRNLLVEPRAILSAPPQADPESHQAKTY</sequence>
<evidence type="ECO:0000313" key="4">
    <source>
        <dbReference type="Proteomes" id="UP000078529"/>
    </source>
</evidence>
<comment type="caution">
    <text evidence="3">The sequence shown here is derived from an EMBL/GenBank/DDBJ whole genome shotgun (WGS) entry which is preliminary data.</text>
</comment>
<dbReference type="Proteomes" id="UP000078529">
    <property type="component" value="Unassembled WGS sequence"/>
</dbReference>
<evidence type="ECO:0000256" key="2">
    <source>
        <dbReference type="ARBA" id="ARBA00022898"/>
    </source>
</evidence>
<dbReference type="EMBL" id="LDQA01000013">
    <property type="protein sequence ID" value="KTR07081.1"/>
    <property type="molecule type" value="Genomic_DNA"/>
</dbReference>
<gene>
    <name evidence="3" type="ORF">NS365_05420</name>
</gene>
<dbReference type="PANTHER" id="PTHR43727">
    <property type="entry name" value="DIAMINOPIMELATE DECARBOXYLASE"/>
    <property type="match status" value="1"/>
</dbReference>
<dbReference type="SUPFAM" id="SSF51419">
    <property type="entry name" value="PLP-binding barrel"/>
    <property type="match status" value="1"/>
</dbReference>
<dbReference type="PATRIC" id="fig|401562.4.peg.695"/>